<keyword evidence="1" id="KW-0805">Transcription regulation</keyword>
<evidence type="ECO:0000313" key="7">
    <source>
        <dbReference type="Proteomes" id="UP001207930"/>
    </source>
</evidence>
<keyword evidence="7" id="KW-1185">Reference proteome</keyword>
<dbReference type="RefSeq" id="WP_264499366.1">
    <property type="nucleotide sequence ID" value="NZ_JAPDDS010000001.1"/>
</dbReference>
<reference evidence="6 7" key="1">
    <citation type="submission" date="2022-10" db="EMBL/GenBank/DDBJ databases">
        <title>Luteolibacter flavescens strain MCCC 1K03193, whole genome shotgun sequencing project.</title>
        <authorList>
            <person name="Zhao G."/>
            <person name="Shen L."/>
        </authorList>
    </citation>
    <scope>NUCLEOTIDE SEQUENCE [LARGE SCALE GENOMIC DNA]</scope>
    <source>
        <strain evidence="6 7">MCCC 1K03193</strain>
    </source>
</reference>
<keyword evidence="2 4" id="KW-0238">DNA-binding</keyword>
<evidence type="ECO:0000256" key="3">
    <source>
        <dbReference type="ARBA" id="ARBA00023163"/>
    </source>
</evidence>
<gene>
    <name evidence="6" type="ORF">OKA04_01610</name>
</gene>
<dbReference type="Proteomes" id="UP001207930">
    <property type="component" value="Unassembled WGS sequence"/>
</dbReference>
<dbReference type="PANTHER" id="PTHR30055">
    <property type="entry name" value="HTH-TYPE TRANSCRIPTIONAL REGULATOR RUTR"/>
    <property type="match status" value="1"/>
</dbReference>
<sequence>MARKTKEDTQKTITAILDAAEQVFCIHGVAKATIAQIADAAGVSKGAVYGHFDDKIEVCIAVCERGVADLRLAMSSPVPGKPLESLYRWGMEHMRLFNDSKSYRNVGEILWMKCERSPEFERIHRIREIWEEKAFRFVEKCIRRAIATGDLPPGTDPELSNLYLHSVLDGLMATCYYTDRISPDKIMEHTGRMLRMGLLSISRLMWDEVNIPEDRFFQTLRRGNVALKK</sequence>
<comment type="caution">
    <text evidence="6">The sequence shown here is derived from an EMBL/GenBank/DDBJ whole genome shotgun (WGS) entry which is preliminary data.</text>
</comment>
<proteinExistence type="predicted"/>
<organism evidence="6 7">
    <name type="scientific">Luteolibacter flavescens</name>
    <dbReference type="NCBI Taxonomy" id="1859460"/>
    <lineage>
        <taxon>Bacteria</taxon>
        <taxon>Pseudomonadati</taxon>
        <taxon>Verrucomicrobiota</taxon>
        <taxon>Verrucomicrobiia</taxon>
        <taxon>Verrucomicrobiales</taxon>
        <taxon>Verrucomicrobiaceae</taxon>
        <taxon>Luteolibacter</taxon>
    </lineage>
</organism>
<name>A0ABT3FK77_9BACT</name>
<evidence type="ECO:0000259" key="5">
    <source>
        <dbReference type="PROSITE" id="PS50977"/>
    </source>
</evidence>
<accession>A0ABT3FK77</accession>
<dbReference type="EMBL" id="JAPDDS010000001">
    <property type="protein sequence ID" value="MCW1883405.1"/>
    <property type="molecule type" value="Genomic_DNA"/>
</dbReference>
<protein>
    <submittedName>
        <fullName evidence="6">TetR family transcriptional regulator</fullName>
    </submittedName>
</protein>
<feature type="DNA-binding region" description="H-T-H motif" evidence="4">
    <location>
        <begin position="33"/>
        <end position="52"/>
    </location>
</feature>
<feature type="domain" description="HTH tetR-type" evidence="5">
    <location>
        <begin position="10"/>
        <end position="70"/>
    </location>
</feature>
<dbReference type="SUPFAM" id="SSF48498">
    <property type="entry name" value="Tetracyclin repressor-like, C-terminal domain"/>
    <property type="match status" value="1"/>
</dbReference>
<evidence type="ECO:0000256" key="1">
    <source>
        <dbReference type="ARBA" id="ARBA00023015"/>
    </source>
</evidence>
<evidence type="ECO:0000256" key="4">
    <source>
        <dbReference type="PROSITE-ProRule" id="PRU00335"/>
    </source>
</evidence>
<dbReference type="InterPro" id="IPR050109">
    <property type="entry name" value="HTH-type_TetR-like_transc_reg"/>
</dbReference>
<evidence type="ECO:0000313" key="6">
    <source>
        <dbReference type="EMBL" id="MCW1883405.1"/>
    </source>
</evidence>
<dbReference type="InterPro" id="IPR001647">
    <property type="entry name" value="HTH_TetR"/>
</dbReference>
<dbReference type="InterPro" id="IPR036271">
    <property type="entry name" value="Tet_transcr_reg_TetR-rel_C_sf"/>
</dbReference>
<dbReference type="PROSITE" id="PS50977">
    <property type="entry name" value="HTH_TETR_2"/>
    <property type="match status" value="1"/>
</dbReference>
<evidence type="ECO:0000256" key="2">
    <source>
        <dbReference type="ARBA" id="ARBA00023125"/>
    </source>
</evidence>
<dbReference type="Pfam" id="PF00440">
    <property type="entry name" value="TetR_N"/>
    <property type="match status" value="1"/>
</dbReference>
<dbReference type="SUPFAM" id="SSF46689">
    <property type="entry name" value="Homeodomain-like"/>
    <property type="match status" value="1"/>
</dbReference>
<dbReference type="PRINTS" id="PR00455">
    <property type="entry name" value="HTHTETR"/>
</dbReference>
<dbReference type="PANTHER" id="PTHR30055:SF240">
    <property type="entry name" value="HTH-TYPE TRANSCRIPTIONAL REGULATOR ACRR"/>
    <property type="match status" value="1"/>
</dbReference>
<keyword evidence="3" id="KW-0804">Transcription</keyword>
<dbReference type="InterPro" id="IPR009057">
    <property type="entry name" value="Homeodomain-like_sf"/>
</dbReference>
<dbReference type="Gene3D" id="1.10.357.10">
    <property type="entry name" value="Tetracycline Repressor, domain 2"/>
    <property type="match status" value="1"/>
</dbReference>